<dbReference type="InterPro" id="IPR033940">
    <property type="entry name" value="IPMI_Swivel"/>
</dbReference>
<evidence type="ECO:0000256" key="3">
    <source>
        <dbReference type="ARBA" id="ARBA00004729"/>
    </source>
</evidence>
<keyword evidence="8" id="KW-0028">Amino-acid biosynthesis</keyword>
<dbReference type="CDD" id="cd01577">
    <property type="entry name" value="IPMI_Swivel"/>
    <property type="match status" value="1"/>
</dbReference>
<evidence type="ECO:0000313" key="12">
    <source>
        <dbReference type="EMBL" id="MBW6399293.1"/>
    </source>
</evidence>
<keyword evidence="13" id="KW-1185">Reference proteome</keyword>
<evidence type="ECO:0000256" key="1">
    <source>
        <dbReference type="ARBA" id="ARBA00000491"/>
    </source>
</evidence>
<evidence type="ECO:0000313" key="13">
    <source>
        <dbReference type="Proteomes" id="UP001196565"/>
    </source>
</evidence>
<name>A0ABS7AAU2_9PROT</name>
<protein>
    <recommendedName>
        <fullName evidence="6">3-isopropylmalate dehydratase</fullName>
        <ecNumber evidence="6">4.2.1.33</ecNumber>
    </recommendedName>
</protein>
<comment type="catalytic activity">
    <reaction evidence="1">
        <text>(2R,3S)-3-isopropylmalate = (2S)-2-isopropylmalate</text>
        <dbReference type="Rhea" id="RHEA:32287"/>
        <dbReference type="ChEBI" id="CHEBI:1178"/>
        <dbReference type="ChEBI" id="CHEBI:35121"/>
        <dbReference type="EC" id="4.2.1.33"/>
    </reaction>
</comment>
<evidence type="ECO:0000256" key="2">
    <source>
        <dbReference type="ARBA" id="ARBA00002695"/>
    </source>
</evidence>
<dbReference type="Gene3D" id="3.20.19.10">
    <property type="entry name" value="Aconitase, domain 4"/>
    <property type="match status" value="1"/>
</dbReference>
<dbReference type="PANTHER" id="PTHR43345:SF5">
    <property type="entry name" value="3-ISOPROPYLMALATE DEHYDRATASE SMALL SUBUNIT"/>
    <property type="match status" value="1"/>
</dbReference>
<evidence type="ECO:0000256" key="7">
    <source>
        <dbReference type="ARBA" id="ARBA00022430"/>
    </source>
</evidence>
<dbReference type="SUPFAM" id="SSF52016">
    <property type="entry name" value="LeuD/IlvD-like"/>
    <property type="match status" value="1"/>
</dbReference>
<accession>A0ABS7AAU2</accession>
<evidence type="ECO:0000256" key="10">
    <source>
        <dbReference type="ARBA" id="ARBA00023304"/>
    </source>
</evidence>
<gene>
    <name evidence="12" type="primary">leuD</name>
    <name evidence="12" type="ORF">KPL78_15640</name>
</gene>
<dbReference type="EMBL" id="JAHYBZ010000005">
    <property type="protein sequence ID" value="MBW6399293.1"/>
    <property type="molecule type" value="Genomic_DNA"/>
</dbReference>
<dbReference type="NCBIfam" id="NF002458">
    <property type="entry name" value="PRK01641.1"/>
    <property type="match status" value="1"/>
</dbReference>
<comment type="function">
    <text evidence="2">Catalyzes the isomerization between 2-isopropylmalate and 3-isopropylmalate, via the formation of 2-isopropylmaleate.</text>
</comment>
<comment type="subunit">
    <text evidence="5">Heterodimer of LeuC and LeuD.</text>
</comment>
<dbReference type="EC" id="4.2.1.33" evidence="6"/>
<evidence type="ECO:0000256" key="6">
    <source>
        <dbReference type="ARBA" id="ARBA00011998"/>
    </source>
</evidence>
<dbReference type="InterPro" id="IPR015928">
    <property type="entry name" value="Aconitase/3IPM_dehydase_swvl"/>
</dbReference>
<feature type="domain" description="Aconitase A/isopropylmalate dehydratase small subunit swivel" evidence="11">
    <location>
        <begin position="1"/>
        <end position="123"/>
    </location>
</feature>
<evidence type="ECO:0000256" key="8">
    <source>
        <dbReference type="ARBA" id="ARBA00022605"/>
    </source>
</evidence>
<evidence type="ECO:0000256" key="5">
    <source>
        <dbReference type="ARBA" id="ARBA00011271"/>
    </source>
</evidence>
<dbReference type="PANTHER" id="PTHR43345">
    <property type="entry name" value="3-ISOPROPYLMALATE DEHYDRATASE SMALL SUBUNIT 2-RELATED-RELATED"/>
    <property type="match status" value="1"/>
</dbReference>
<comment type="caution">
    <text evidence="12">The sequence shown here is derived from an EMBL/GenBank/DDBJ whole genome shotgun (WGS) entry which is preliminary data.</text>
</comment>
<proteinExistence type="inferred from homology"/>
<dbReference type="InterPro" id="IPR050075">
    <property type="entry name" value="LeuD"/>
</dbReference>
<dbReference type="InterPro" id="IPR000573">
    <property type="entry name" value="AconitaseA/IPMdHydase_ssu_swvl"/>
</dbReference>
<dbReference type="RefSeq" id="WP_219763905.1">
    <property type="nucleotide sequence ID" value="NZ_JAHYBZ010000005.1"/>
</dbReference>
<dbReference type="GO" id="GO:0003861">
    <property type="term" value="F:3-isopropylmalate dehydratase activity"/>
    <property type="evidence" value="ECO:0007669"/>
    <property type="project" value="UniProtKB-EC"/>
</dbReference>
<keyword evidence="9 12" id="KW-0456">Lyase</keyword>
<evidence type="ECO:0000259" key="11">
    <source>
        <dbReference type="Pfam" id="PF00694"/>
    </source>
</evidence>
<dbReference type="InterPro" id="IPR004431">
    <property type="entry name" value="3-IsopropMal_deHydase_ssu"/>
</dbReference>
<reference evidence="12 13" key="1">
    <citation type="submission" date="2021-07" db="EMBL/GenBank/DDBJ databases">
        <authorList>
            <person name="So Y."/>
        </authorList>
    </citation>
    <scope>NUCLEOTIDE SEQUENCE [LARGE SCALE GENOMIC DNA]</scope>
    <source>
        <strain evidence="12 13">HJA6</strain>
    </source>
</reference>
<dbReference type="Proteomes" id="UP001196565">
    <property type="component" value="Unassembled WGS sequence"/>
</dbReference>
<dbReference type="Pfam" id="PF00694">
    <property type="entry name" value="Aconitase_C"/>
    <property type="match status" value="1"/>
</dbReference>
<evidence type="ECO:0000256" key="9">
    <source>
        <dbReference type="ARBA" id="ARBA00023239"/>
    </source>
</evidence>
<keyword evidence="7" id="KW-0432">Leucine biosynthesis</keyword>
<comment type="pathway">
    <text evidence="3">Amino-acid biosynthesis; L-leucine biosynthesis; L-leucine from 3-methyl-2-oxobutanoate: step 2/4.</text>
</comment>
<comment type="similarity">
    <text evidence="4">Belongs to the LeuD family. LeuD type 1 subfamily.</text>
</comment>
<organism evidence="12 13">
    <name type="scientific">Roseomonas alba</name>
    <dbReference type="NCBI Taxonomy" id="2846776"/>
    <lineage>
        <taxon>Bacteria</taxon>
        <taxon>Pseudomonadati</taxon>
        <taxon>Pseudomonadota</taxon>
        <taxon>Alphaproteobacteria</taxon>
        <taxon>Acetobacterales</taxon>
        <taxon>Roseomonadaceae</taxon>
        <taxon>Roseomonas</taxon>
    </lineage>
</organism>
<dbReference type="NCBIfam" id="TIGR00171">
    <property type="entry name" value="leuD"/>
    <property type="match status" value="1"/>
</dbReference>
<keyword evidence="10" id="KW-0100">Branched-chain amino acid biosynthesis</keyword>
<sequence>MTPFTTITGPAVPLMRANVDTDLIIRIERLTGTPRESLGAFCFEALRFRADGSEDPACVLNRPAFRQAPILLAGPNFGCGSSREGAVWALIGAGIRCVIAESFGEIFEANSFRNGLLPVALPREVVAALAQAASAGAALTVDLVARQVRTPSGEPTGFTVPPLRRAALLEGVDELAQALKRDPEVAAWQMRDRKARPWIWLGEEG</sequence>
<evidence type="ECO:0000256" key="4">
    <source>
        <dbReference type="ARBA" id="ARBA00009845"/>
    </source>
</evidence>